<evidence type="ECO:0000313" key="1">
    <source>
        <dbReference type="EnsemblPlants" id="cds.evm.model.10.639"/>
    </source>
</evidence>
<sequence length="102" mass="11041">MRESRSGSTIRVWSKEQGSSLSLGSMVWDRVRGLAQGLGMGLALGLRLEFGSVRGLGSEDRVGSRFENTFGVWDPELGFMSGYGLGIGSRSRSKVRDKLGRG</sequence>
<dbReference type="Gramene" id="evm.model.10.639">
    <property type="protein sequence ID" value="cds.evm.model.10.639"/>
    <property type="gene ID" value="evm.TU.10.639"/>
</dbReference>
<protein>
    <submittedName>
        <fullName evidence="1">Uncharacterized protein</fullName>
    </submittedName>
</protein>
<proteinExistence type="predicted"/>
<dbReference type="EnsemblPlants" id="evm.model.10.639">
    <property type="protein sequence ID" value="cds.evm.model.10.639"/>
    <property type="gene ID" value="evm.TU.10.639"/>
</dbReference>
<dbReference type="Proteomes" id="UP000596661">
    <property type="component" value="Unassembled WGS sequence"/>
</dbReference>
<accession>A0A803QPQ8</accession>
<reference evidence="1" key="1">
    <citation type="submission" date="2021-03" db="UniProtKB">
        <authorList>
            <consortium name="EnsemblPlants"/>
        </authorList>
    </citation>
    <scope>IDENTIFICATION</scope>
</reference>
<keyword evidence="2" id="KW-1185">Reference proteome</keyword>
<organism evidence="1 2">
    <name type="scientific">Cannabis sativa</name>
    <name type="common">Hemp</name>
    <name type="synonym">Marijuana</name>
    <dbReference type="NCBI Taxonomy" id="3483"/>
    <lineage>
        <taxon>Eukaryota</taxon>
        <taxon>Viridiplantae</taxon>
        <taxon>Streptophyta</taxon>
        <taxon>Embryophyta</taxon>
        <taxon>Tracheophyta</taxon>
        <taxon>Spermatophyta</taxon>
        <taxon>Magnoliopsida</taxon>
        <taxon>eudicotyledons</taxon>
        <taxon>Gunneridae</taxon>
        <taxon>Pentapetalae</taxon>
        <taxon>rosids</taxon>
        <taxon>fabids</taxon>
        <taxon>Rosales</taxon>
        <taxon>Cannabaceae</taxon>
        <taxon>Cannabis</taxon>
    </lineage>
</organism>
<dbReference type="EMBL" id="UZAU01000810">
    <property type="status" value="NOT_ANNOTATED_CDS"/>
    <property type="molecule type" value="Genomic_DNA"/>
</dbReference>
<dbReference type="AlphaFoldDB" id="A0A803QPQ8"/>
<evidence type="ECO:0000313" key="2">
    <source>
        <dbReference type="Proteomes" id="UP000596661"/>
    </source>
</evidence>
<name>A0A803QPQ8_CANSA</name>